<organism evidence="1 2">
    <name type="scientific">Glomus cerebriforme</name>
    <dbReference type="NCBI Taxonomy" id="658196"/>
    <lineage>
        <taxon>Eukaryota</taxon>
        <taxon>Fungi</taxon>
        <taxon>Fungi incertae sedis</taxon>
        <taxon>Mucoromycota</taxon>
        <taxon>Glomeromycotina</taxon>
        <taxon>Glomeromycetes</taxon>
        <taxon>Glomerales</taxon>
        <taxon>Glomeraceae</taxon>
        <taxon>Glomus</taxon>
    </lineage>
</organism>
<evidence type="ECO:0000313" key="2">
    <source>
        <dbReference type="Proteomes" id="UP000265703"/>
    </source>
</evidence>
<protein>
    <recommendedName>
        <fullName evidence="3">Serine-threonine/tyrosine-protein kinase catalytic domain-containing protein</fullName>
    </recommendedName>
</protein>
<accession>A0A397SJH8</accession>
<proteinExistence type="predicted"/>
<dbReference type="OrthoDB" id="2396740at2759"/>
<dbReference type="EMBL" id="QKYT01000451">
    <property type="protein sequence ID" value="RIA85049.1"/>
    <property type="molecule type" value="Genomic_DNA"/>
</dbReference>
<dbReference type="AlphaFoldDB" id="A0A397SJH8"/>
<evidence type="ECO:0000313" key="1">
    <source>
        <dbReference type="EMBL" id="RIA85049.1"/>
    </source>
</evidence>
<dbReference type="SUPFAM" id="SSF56112">
    <property type="entry name" value="Protein kinase-like (PK-like)"/>
    <property type="match status" value="1"/>
</dbReference>
<keyword evidence="2" id="KW-1185">Reference proteome</keyword>
<sequence length="71" mass="8400">MAKLSNDLLNDSFYIFNYEYNIKRKICKGLGPKIANLIMKCWDAKADNRSTIKELCQILKILNKWNNKIIY</sequence>
<reference evidence="1 2" key="1">
    <citation type="submission" date="2018-06" db="EMBL/GenBank/DDBJ databases">
        <title>Comparative genomics reveals the genomic features of Rhizophagus irregularis, R. cerebriforme, R. diaphanum and Gigaspora rosea, and their symbiotic lifestyle signature.</title>
        <authorList>
            <person name="Morin E."/>
            <person name="San Clemente H."/>
            <person name="Chen E.C.H."/>
            <person name="De La Providencia I."/>
            <person name="Hainaut M."/>
            <person name="Kuo A."/>
            <person name="Kohler A."/>
            <person name="Murat C."/>
            <person name="Tang N."/>
            <person name="Roy S."/>
            <person name="Loubradou J."/>
            <person name="Henrissat B."/>
            <person name="Grigoriev I.V."/>
            <person name="Corradi N."/>
            <person name="Roux C."/>
            <person name="Martin F.M."/>
        </authorList>
    </citation>
    <scope>NUCLEOTIDE SEQUENCE [LARGE SCALE GENOMIC DNA]</scope>
    <source>
        <strain evidence="1 2">DAOM 227022</strain>
    </source>
</reference>
<comment type="caution">
    <text evidence="1">The sequence shown here is derived from an EMBL/GenBank/DDBJ whole genome shotgun (WGS) entry which is preliminary data.</text>
</comment>
<evidence type="ECO:0008006" key="3">
    <source>
        <dbReference type="Google" id="ProtNLM"/>
    </source>
</evidence>
<gene>
    <name evidence="1" type="ORF">C1645_831370</name>
</gene>
<dbReference type="InterPro" id="IPR011009">
    <property type="entry name" value="Kinase-like_dom_sf"/>
</dbReference>
<dbReference type="Proteomes" id="UP000265703">
    <property type="component" value="Unassembled WGS sequence"/>
</dbReference>
<name>A0A397SJH8_9GLOM</name>